<accession>A0A7J7U5K5</accession>
<dbReference type="EMBL" id="JABWUV010000014">
    <property type="protein sequence ID" value="KAF6308102.1"/>
    <property type="molecule type" value="Genomic_DNA"/>
</dbReference>
<gene>
    <name evidence="1" type="ORF">mMyoMyo1_008880</name>
</gene>
<sequence>MFTLVIEPKVMSICGPDCYEPFWEPTTVRTLTLAFPHLCSASHCLSCARNTYFKHISILFSPPLLSKIINSSFLLVPFLHHLFMFRLSSPKGKGRNPSIIPDCAVSSFTNTLTQFISANSAAPHSPPRGSVAFAPPQDCTSLRREWLFHPECPPATFESSVSRVFHGI</sequence>
<protein>
    <submittedName>
        <fullName evidence="1">Uncharacterized protein</fullName>
    </submittedName>
</protein>
<evidence type="ECO:0000313" key="2">
    <source>
        <dbReference type="Proteomes" id="UP000527355"/>
    </source>
</evidence>
<dbReference type="AlphaFoldDB" id="A0A7J7U5K5"/>
<keyword evidence="2" id="KW-1185">Reference proteome</keyword>
<evidence type="ECO:0000313" key="1">
    <source>
        <dbReference type="EMBL" id="KAF6308102.1"/>
    </source>
</evidence>
<reference evidence="1 2" key="1">
    <citation type="journal article" date="2020" name="Nature">
        <title>Six reference-quality genomes reveal evolution of bat adaptations.</title>
        <authorList>
            <person name="Jebb D."/>
            <person name="Huang Z."/>
            <person name="Pippel M."/>
            <person name="Hughes G.M."/>
            <person name="Lavrichenko K."/>
            <person name="Devanna P."/>
            <person name="Winkler S."/>
            <person name="Jermiin L.S."/>
            <person name="Skirmuntt E.C."/>
            <person name="Katzourakis A."/>
            <person name="Burkitt-Gray L."/>
            <person name="Ray D.A."/>
            <person name="Sullivan K.A.M."/>
            <person name="Roscito J.G."/>
            <person name="Kirilenko B.M."/>
            <person name="Davalos L.M."/>
            <person name="Corthals A.P."/>
            <person name="Power M.L."/>
            <person name="Jones G."/>
            <person name="Ransome R.D."/>
            <person name="Dechmann D.K.N."/>
            <person name="Locatelli A.G."/>
            <person name="Puechmaille S.J."/>
            <person name="Fedrigo O."/>
            <person name="Jarvis E.D."/>
            <person name="Hiller M."/>
            <person name="Vernes S.C."/>
            <person name="Myers E.W."/>
            <person name="Teeling E.C."/>
        </authorList>
    </citation>
    <scope>NUCLEOTIDE SEQUENCE [LARGE SCALE GENOMIC DNA]</scope>
    <source>
        <strain evidence="1">MMyoMyo1</strain>
        <tissue evidence="1">Flight muscle</tissue>
    </source>
</reference>
<name>A0A7J7U5K5_MYOMY</name>
<dbReference type="Proteomes" id="UP000527355">
    <property type="component" value="Unassembled WGS sequence"/>
</dbReference>
<organism evidence="1 2">
    <name type="scientific">Myotis myotis</name>
    <name type="common">Greater mouse-eared bat</name>
    <name type="synonym">Vespertilio myotis</name>
    <dbReference type="NCBI Taxonomy" id="51298"/>
    <lineage>
        <taxon>Eukaryota</taxon>
        <taxon>Metazoa</taxon>
        <taxon>Chordata</taxon>
        <taxon>Craniata</taxon>
        <taxon>Vertebrata</taxon>
        <taxon>Euteleostomi</taxon>
        <taxon>Mammalia</taxon>
        <taxon>Eutheria</taxon>
        <taxon>Laurasiatheria</taxon>
        <taxon>Chiroptera</taxon>
        <taxon>Yangochiroptera</taxon>
        <taxon>Vespertilionidae</taxon>
        <taxon>Myotis</taxon>
    </lineage>
</organism>
<proteinExistence type="predicted"/>
<comment type="caution">
    <text evidence="1">The sequence shown here is derived from an EMBL/GenBank/DDBJ whole genome shotgun (WGS) entry which is preliminary data.</text>
</comment>